<dbReference type="Proteomes" id="UP000031184">
    <property type="component" value="Unassembled WGS sequence"/>
</dbReference>
<comment type="caution">
    <text evidence="1">The sequence shown here is derived from an EMBL/GenBank/DDBJ whole genome shotgun (WGS) entry which is preliminary data.</text>
</comment>
<evidence type="ECO:0000313" key="1">
    <source>
        <dbReference type="EMBL" id="KID48703.1"/>
    </source>
</evidence>
<evidence type="ECO:0000313" key="2">
    <source>
        <dbReference type="Proteomes" id="UP000031184"/>
    </source>
</evidence>
<name>A0A0B4E5C4_9FUSO</name>
<protein>
    <submittedName>
        <fullName evidence="1">Uncharacterized protein</fullName>
    </submittedName>
</protein>
<dbReference type="PATRIC" id="fig|1226633.4.peg.1644"/>
<sequence>MISKEKKKRGERNSKKNCEAIAMPIIVKMKV</sequence>
<reference evidence="1 2" key="1">
    <citation type="submission" date="2013-08" db="EMBL/GenBank/DDBJ databases">
        <title>An opportunistic ruminal bacterium that causes liver abscesses in cattle.</title>
        <authorList>
            <person name="Benahmed F.H."/>
            <person name="Rasmussen M."/>
            <person name="Harbottle H."/>
            <person name="Soppet D."/>
            <person name="Nagaraja T.G."/>
            <person name="Davidson M."/>
        </authorList>
    </citation>
    <scope>NUCLEOTIDE SEQUENCE [LARGE SCALE GENOMIC DNA]</scope>
    <source>
        <strain evidence="1 2">B35</strain>
    </source>
</reference>
<proteinExistence type="predicted"/>
<gene>
    <name evidence="1" type="ORF">C095_08170</name>
</gene>
<dbReference type="EMBL" id="AUZI01000021">
    <property type="protein sequence ID" value="KID48703.1"/>
    <property type="molecule type" value="Genomic_DNA"/>
</dbReference>
<accession>A0A0B4E5C4</accession>
<dbReference type="AlphaFoldDB" id="A0A0B4E5C4"/>
<organism evidence="1 2">
    <name type="scientific">Fusobacterium necrophorum subsp. funduliforme B35</name>
    <dbReference type="NCBI Taxonomy" id="1226633"/>
    <lineage>
        <taxon>Bacteria</taxon>
        <taxon>Fusobacteriati</taxon>
        <taxon>Fusobacteriota</taxon>
        <taxon>Fusobacteriia</taxon>
        <taxon>Fusobacteriales</taxon>
        <taxon>Fusobacteriaceae</taxon>
        <taxon>Fusobacterium</taxon>
    </lineage>
</organism>